<dbReference type="Proteomes" id="UP000292927">
    <property type="component" value="Unassembled WGS sequence"/>
</dbReference>
<protein>
    <submittedName>
        <fullName evidence="2">Uncharacterized protein</fullName>
    </submittedName>
</protein>
<name>A0A4Q7PP10_9FIRM</name>
<sequence length="186" mass="22374">MNFKQKSEKYTYGPVYGEEKLKVQKTAMILMCLMGGVFIWIIIEGLMNGGSIKDAMIFAITYILLFFLLSLFSLEYYSIYILEEYGVRLDCKLPFIKKKFKWEEIKLLKESTLLVHVWNRWKYREAKFFVLSIDPKYNNHIYDEKDQAIQNNRKRRVICIPKNEETIRCLRYYEPRMINCVKEVTL</sequence>
<reference evidence="2 3" key="1">
    <citation type="submission" date="2019-02" db="EMBL/GenBank/DDBJ databases">
        <title>Genomic Encyclopedia of Type Strains, Phase IV (KMG-IV): sequencing the most valuable type-strain genomes for metagenomic binning, comparative biology and taxonomic classification.</title>
        <authorList>
            <person name="Goeker M."/>
        </authorList>
    </citation>
    <scope>NUCLEOTIDE SEQUENCE [LARGE SCALE GENOMIC DNA]</scope>
    <source>
        <strain evidence="2 3">DSM 29486</strain>
    </source>
</reference>
<comment type="caution">
    <text evidence="2">The sequence shown here is derived from an EMBL/GenBank/DDBJ whole genome shotgun (WGS) entry which is preliminary data.</text>
</comment>
<evidence type="ECO:0000256" key="1">
    <source>
        <dbReference type="SAM" id="Phobius"/>
    </source>
</evidence>
<keyword evidence="1" id="KW-0472">Membrane</keyword>
<feature type="transmembrane region" description="Helical" evidence="1">
    <location>
        <begin position="55"/>
        <end position="74"/>
    </location>
</feature>
<keyword evidence="1" id="KW-1133">Transmembrane helix</keyword>
<gene>
    <name evidence="2" type="ORF">EV209_1296</name>
</gene>
<dbReference type="RefSeq" id="WP_130434264.1">
    <property type="nucleotide sequence ID" value="NZ_SGXF01000002.1"/>
</dbReference>
<evidence type="ECO:0000313" key="3">
    <source>
        <dbReference type="Proteomes" id="UP000292927"/>
    </source>
</evidence>
<keyword evidence="1" id="KW-0812">Transmembrane</keyword>
<keyword evidence="3" id="KW-1185">Reference proteome</keyword>
<accession>A0A4Q7PP10</accession>
<evidence type="ECO:0000313" key="2">
    <source>
        <dbReference type="EMBL" id="RZT00862.1"/>
    </source>
</evidence>
<dbReference type="AlphaFoldDB" id="A0A4Q7PP10"/>
<dbReference type="EMBL" id="SGXF01000002">
    <property type="protein sequence ID" value="RZT00862.1"/>
    <property type="molecule type" value="Genomic_DNA"/>
</dbReference>
<feature type="transmembrane region" description="Helical" evidence="1">
    <location>
        <begin position="26"/>
        <end position="43"/>
    </location>
</feature>
<organism evidence="2 3">
    <name type="scientific">Cuneatibacter caecimuris</name>
    <dbReference type="NCBI Taxonomy" id="1796618"/>
    <lineage>
        <taxon>Bacteria</taxon>
        <taxon>Bacillati</taxon>
        <taxon>Bacillota</taxon>
        <taxon>Clostridia</taxon>
        <taxon>Lachnospirales</taxon>
        <taxon>Lachnospiraceae</taxon>
        <taxon>Cuneatibacter</taxon>
    </lineage>
</organism>
<proteinExistence type="predicted"/>